<protein>
    <recommendedName>
        <fullName evidence="3">3D (Asp-Asp-Asp) domain-containing protein</fullName>
    </recommendedName>
</protein>
<dbReference type="AlphaFoldDB" id="A0A7K1KN12"/>
<dbReference type="EMBL" id="WODC01000004">
    <property type="protein sequence ID" value="MUM77473.1"/>
    <property type="molecule type" value="Genomic_DNA"/>
</dbReference>
<dbReference type="CDD" id="cd22784">
    <property type="entry name" value="DPBB_MltA_YuiC-like"/>
    <property type="match status" value="1"/>
</dbReference>
<sequence>MKTSLFLAAVAVATLLAGLHYGLTVPNAVLWNSERVTLTAYNSTPRQTAGDPFVAAWGDRLEPGMMSVAVSRDLLALGLDHGTEIHIKGLGGPYLVLDKMHQRFERRVDVYFGLDVAAAREFGRQEAVIYWR</sequence>
<proteinExistence type="predicted"/>
<evidence type="ECO:0000313" key="1">
    <source>
        <dbReference type="EMBL" id="MUM77473.1"/>
    </source>
</evidence>
<gene>
    <name evidence="1" type="ORF">GKC30_07510</name>
</gene>
<keyword evidence="2" id="KW-1185">Reference proteome</keyword>
<dbReference type="Proteomes" id="UP000461162">
    <property type="component" value="Unassembled WGS sequence"/>
</dbReference>
<accession>A0A7K1KN12</accession>
<comment type="caution">
    <text evidence="1">The sequence shown here is derived from an EMBL/GenBank/DDBJ whole genome shotgun (WGS) entry which is preliminary data.</text>
</comment>
<evidence type="ECO:0000313" key="2">
    <source>
        <dbReference type="Proteomes" id="UP000461162"/>
    </source>
</evidence>
<name>A0A7K1KN12_9BACT</name>
<evidence type="ECO:0008006" key="3">
    <source>
        <dbReference type="Google" id="ProtNLM"/>
    </source>
</evidence>
<dbReference type="RefSeq" id="WP_155933657.1">
    <property type="nucleotide sequence ID" value="NZ_WODC01000004.1"/>
</dbReference>
<reference evidence="1 2" key="1">
    <citation type="submission" date="2019-11" db="EMBL/GenBank/DDBJ databases">
        <title>Pseudodesulfovibrio alkaliphilus, sp. nov., an alkaliphilic sulfate-reducing bacteria from mud volcano of Taman peninsula, Russia.</title>
        <authorList>
            <person name="Frolova A."/>
            <person name="Merkel A.Y."/>
            <person name="Slobodkin A.I."/>
        </authorList>
    </citation>
    <scope>NUCLEOTIDE SEQUENCE [LARGE SCALE GENOMIC DNA]</scope>
    <source>
        <strain evidence="1 2">F-1</strain>
    </source>
</reference>
<organism evidence="1 2">
    <name type="scientific">Pseudodesulfovibrio alkaliphilus</name>
    <dbReference type="NCBI Taxonomy" id="2661613"/>
    <lineage>
        <taxon>Bacteria</taxon>
        <taxon>Pseudomonadati</taxon>
        <taxon>Thermodesulfobacteriota</taxon>
        <taxon>Desulfovibrionia</taxon>
        <taxon>Desulfovibrionales</taxon>
        <taxon>Desulfovibrionaceae</taxon>
    </lineage>
</organism>